<dbReference type="OrthoDB" id="6136790at2759"/>
<dbReference type="KEGG" id="sliu:111356979"/>
<feature type="compositionally biased region" description="Basic residues" evidence="1">
    <location>
        <begin position="190"/>
        <end position="199"/>
    </location>
</feature>
<dbReference type="RefSeq" id="XP_022827234.1">
    <property type="nucleotide sequence ID" value="XM_022971466.1"/>
</dbReference>
<proteinExistence type="predicted"/>
<sequence>MSDSTAVNNENMDIPETGTGNHEVLATSPVPEGAENIQKDLSEVWEDVFGSTDDKVTDNQPPQLCLVQYNVSANATDASSSVPVHVAENSLTDNQHFLHMLDNNHDLTPFALEAPSSFENSPAISFSDLPSIPTHNINSTPMPSSLNTHKNCHDAFCPTHDDGPWTMSPSTSNAYSTPNYYSDDELSTPPKKRSKKRLRRTSEWSDVKRKYLKNIGQKYVTKKERSV</sequence>
<gene>
    <name evidence="3" type="primary">LOC111356979</name>
</gene>
<evidence type="ECO:0000313" key="2">
    <source>
        <dbReference type="Proteomes" id="UP000301870"/>
    </source>
</evidence>
<feature type="region of interest" description="Disordered" evidence="1">
    <location>
        <begin position="1"/>
        <end position="27"/>
    </location>
</feature>
<accession>A0A9J7IVH6</accession>
<protein>
    <submittedName>
        <fullName evidence="3">Uncharacterized protein LOC111356979</fullName>
    </submittedName>
</protein>
<name>A0A9J7IVH6_SPOLT</name>
<dbReference type="AlphaFoldDB" id="A0A9J7IVH6"/>
<keyword evidence="2" id="KW-1185">Reference proteome</keyword>
<organism evidence="2 3">
    <name type="scientific">Spodoptera litura</name>
    <name type="common">Asian cotton leafworm</name>
    <dbReference type="NCBI Taxonomy" id="69820"/>
    <lineage>
        <taxon>Eukaryota</taxon>
        <taxon>Metazoa</taxon>
        <taxon>Ecdysozoa</taxon>
        <taxon>Arthropoda</taxon>
        <taxon>Hexapoda</taxon>
        <taxon>Insecta</taxon>
        <taxon>Pterygota</taxon>
        <taxon>Neoptera</taxon>
        <taxon>Endopterygota</taxon>
        <taxon>Lepidoptera</taxon>
        <taxon>Glossata</taxon>
        <taxon>Ditrysia</taxon>
        <taxon>Noctuoidea</taxon>
        <taxon>Noctuidae</taxon>
        <taxon>Amphipyrinae</taxon>
        <taxon>Spodoptera</taxon>
    </lineage>
</organism>
<dbReference type="Proteomes" id="UP000301870">
    <property type="component" value="Chromosome 24"/>
</dbReference>
<feature type="region of interest" description="Disordered" evidence="1">
    <location>
        <begin position="176"/>
        <end position="207"/>
    </location>
</feature>
<dbReference type="GeneID" id="111356979"/>
<evidence type="ECO:0000313" key="3">
    <source>
        <dbReference type="RefSeq" id="XP_022827234.1"/>
    </source>
</evidence>
<reference evidence="3" key="1">
    <citation type="submission" date="2025-08" db="UniProtKB">
        <authorList>
            <consortium name="RefSeq"/>
        </authorList>
    </citation>
    <scope>IDENTIFICATION</scope>
    <source>
        <strain evidence="3">Ishihara</strain>
        <tissue evidence="3">Whole body</tissue>
    </source>
</reference>
<evidence type="ECO:0000256" key="1">
    <source>
        <dbReference type="SAM" id="MobiDB-lite"/>
    </source>
</evidence>
<feature type="compositionally biased region" description="Polar residues" evidence="1">
    <location>
        <begin position="1"/>
        <end position="11"/>
    </location>
</feature>